<dbReference type="PANTHER" id="PTHR46511">
    <property type="entry name" value="MORN REPEAT-CONTAINING PROTEIN 3"/>
    <property type="match status" value="1"/>
</dbReference>
<proteinExistence type="predicted"/>
<keyword evidence="2" id="KW-0677">Repeat</keyword>
<reference evidence="6" key="1">
    <citation type="submission" date="2021-01" db="EMBL/GenBank/DDBJ databases">
        <authorList>
            <consortium name="Genoscope - CEA"/>
            <person name="William W."/>
        </authorList>
    </citation>
    <scope>NUCLEOTIDE SEQUENCE</scope>
</reference>
<dbReference type="PANTHER" id="PTHR46511:SF1">
    <property type="entry name" value="MORN REPEAT-CONTAINING PROTEIN 3"/>
    <property type="match status" value="1"/>
</dbReference>
<evidence type="ECO:0000313" key="7">
    <source>
        <dbReference type="Proteomes" id="UP000683925"/>
    </source>
</evidence>
<dbReference type="EMBL" id="CAJJDP010000031">
    <property type="protein sequence ID" value="CAD8156171.1"/>
    <property type="molecule type" value="Genomic_DNA"/>
</dbReference>
<dbReference type="OrthoDB" id="312983at2759"/>
<evidence type="ECO:0000256" key="1">
    <source>
        <dbReference type="ARBA" id="ARBA00004218"/>
    </source>
</evidence>
<name>A0A8S1TPY1_PAROT</name>
<organism evidence="6 7">
    <name type="scientific">Paramecium octaurelia</name>
    <dbReference type="NCBI Taxonomy" id="43137"/>
    <lineage>
        <taxon>Eukaryota</taxon>
        <taxon>Sar</taxon>
        <taxon>Alveolata</taxon>
        <taxon>Ciliophora</taxon>
        <taxon>Intramacronucleata</taxon>
        <taxon>Oligohymenophorea</taxon>
        <taxon>Peniculida</taxon>
        <taxon>Parameciidae</taxon>
        <taxon>Paramecium</taxon>
    </lineage>
</organism>
<gene>
    <name evidence="6" type="ORF">POCTA_138.1.T0310329</name>
</gene>
<comment type="function">
    <text evidence="5">Assembles a suppression complex (suppresome) by tethering SIRT1 and MDM2 to regulate composite modifications of p53/TP53. Confers both deacetylation-mediated functional inactivation, by SIRT1, and ubiquitination-dependent degradation, by MDM2, of p53/TP53, promoting a proliferative and cell survival behaviors. May play a role in the regulation of spermatogenesis.</text>
</comment>
<dbReference type="Proteomes" id="UP000683925">
    <property type="component" value="Unassembled WGS sequence"/>
</dbReference>
<evidence type="ECO:0000313" key="6">
    <source>
        <dbReference type="EMBL" id="CAD8156171.1"/>
    </source>
</evidence>
<dbReference type="Pfam" id="PF02493">
    <property type="entry name" value="MORN"/>
    <property type="match status" value="2"/>
</dbReference>
<sequence>MKADNSKCFGCSKKEVEYLQIEDTQSSYALCDTCYKDKKENIKSKYLTKDSFLKRYEEKLKKGFPNYFKMLQFKQNIDKLKLWEKQIHLEDALVFIKNKNYTQQNFQLLGTFFQKKGRNMDKVANQLLNFLNANKFDISNPIQFTEQNKNDKFKDRFYKYLQEIIQKQQFQDIIKYIDAEIENKLSKIPQEFQKVGNEFKDEADEQEQNKYFGYINLYDFKNGKGIFKRKDIIYYGIFECDIFKYGVKFEQISQDEGQFFFGQFVREEIQGFGKMLAYQLDNQIMYQEYEGNFENGLRHGKGKFTWKQNNKTLIYEGDWQKNLQHGEGNITNLSSSKNVQYEEGKLKKDQLFQTFGQQMMGFQPNFQSFDQSQALKSQKISPQIGTPFQNPALSNGLNQIQTTQPVPGNINKIQSIQQQNQRLSTFQVANLIDSNRQIQQFNTETIKFQTPNFSIGTQIQQQQISSDSTKQMQQFSSEIKFNKKNMQTTIQPNQQSVDQQNFKSPCTLQIDAFRAQTQTFQCNPHTQAAKNYDITVKQNIGGISNRQTMSYK</sequence>
<keyword evidence="7" id="KW-1185">Reference proteome</keyword>
<keyword evidence="3" id="KW-0968">Cytoplasmic vesicle</keyword>
<comment type="subcellular location">
    <subcellularLocation>
        <location evidence="1">Cytoplasmic vesicle</location>
        <location evidence="1">Secretory vesicle</location>
        <location evidence="1">Acrosome</location>
    </subcellularLocation>
</comment>
<evidence type="ECO:0000256" key="3">
    <source>
        <dbReference type="ARBA" id="ARBA00023329"/>
    </source>
</evidence>
<comment type="caution">
    <text evidence="6">The sequence shown here is derived from an EMBL/GenBank/DDBJ whole genome shotgun (WGS) entry which is preliminary data.</text>
</comment>
<protein>
    <recommendedName>
        <fullName evidence="4">MORN repeat-containing protein 3</fullName>
    </recommendedName>
</protein>
<evidence type="ECO:0000256" key="4">
    <source>
        <dbReference type="ARBA" id="ARBA00039854"/>
    </source>
</evidence>
<evidence type="ECO:0000256" key="2">
    <source>
        <dbReference type="ARBA" id="ARBA00022737"/>
    </source>
</evidence>
<dbReference type="SMART" id="SM00698">
    <property type="entry name" value="MORN"/>
    <property type="match status" value="2"/>
</dbReference>
<dbReference type="InterPro" id="IPR052472">
    <property type="entry name" value="MORN3"/>
</dbReference>
<evidence type="ECO:0000256" key="5">
    <source>
        <dbReference type="ARBA" id="ARBA00045851"/>
    </source>
</evidence>
<dbReference type="GO" id="GO:0001669">
    <property type="term" value="C:acrosomal vesicle"/>
    <property type="evidence" value="ECO:0007669"/>
    <property type="project" value="UniProtKB-SubCell"/>
</dbReference>
<dbReference type="OMA" id="MYQEYEG"/>
<dbReference type="InterPro" id="IPR003409">
    <property type="entry name" value="MORN"/>
</dbReference>
<dbReference type="AlphaFoldDB" id="A0A8S1TPY1"/>
<accession>A0A8S1TPY1</accession>